<dbReference type="Proteomes" id="UP001189429">
    <property type="component" value="Unassembled WGS sequence"/>
</dbReference>
<accession>A0ABN9YCH0</accession>
<name>A0ABN9YCH0_9DINO</name>
<comment type="caution">
    <text evidence="2">The sequence shown here is derived from an EMBL/GenBank/DDBJ whole genome shotgun (WGS) entry which is preliminary data.</text>
</comment>
<evidence type="ECO:0000313" key="3">
    <source>
        <dbReference type="Proteomes" id="UP001189429"/>
    </source>
</evidence>
<protein>
    <submittedName>
        <fullName evidence="2">Uncharacterized protein</fullName>
    </submittedName>
</protein>
<sequence>MKLQVIQKLSKAGDGSAAAASMEVAAREESEVWGGGRVFAVGDCTFGKVVEPDPSTGDVERGTKVLLPPVPKICYPGEEQAAHACRNVLRLAASDELPPPERQRTLLMNTWWPWGAGIMSTSLGPKDAVCVIGANDPDKLRQQPRQSTLSSGSSKPTPSGSDGAGKMLMTGWKAAIHKDYIETTKCSECQNGLKGRFIWYLVHHTPINLWGRGPCLVF</sequence>
<evidence type="ECO:0000256" key="1">
    <source>
        <dbReference type="SAM" id="MobiDB-lite"/>
    </source>
</evidence>
<gene>
    <name evidence="2" type="ORF">PCOR1329_LOCUS83808</name>
</gene>
<feature type="region of interest" description="Disordered" evidence="1">
    <location>
        <begin position="137"/>
        <end position="165"/>
    </location>
</feature>
<organism evidence="2 3">
    <name type="scientific">Prorocentrum cordatum</name>
    <dbReference type="NCBI Taxonomy" id="2364126"/>
    <lineage>
        <taxon>Eukaryota</taxon>
        <taxon>Sar</taxon>
        <taxon>Alveolata</taxon>
        <taxon>Dinophyceae</taxon>
        <taxon>Prorocentrales</taxon>
        <taxon>Prorocentraceae</taxon>
        <taxon>Prorocentrum</taxon>
    </lineage>
</organism>
<proteinExistence type="predicted"/>
<feature type="compositionally biased region" description="Low complexity" evidence="1">
    <location>
        <begin position="147"/>
        <end position="161"/>
    </location>
</feature>
<keyword evidence="3" id="KW-1185">Reference proteome</keyword>
<reference evidence="2" key="1">
    <citation type="submission" date="2023-10" db="EMBL/GenBank/DDBJ databases">
        <authorList>
            <person name="Chen Y."/>
            <person name="Shah S."/>
            <person name="Dougan E. K."/>
            <person name="Thang M."/>
            <person name="Chan C."/>
        </authorList>
    </citation>
    <scope>NUCLEOTIDE SEQUENCE [LARGE SCALE GENOMIC DNA]</scope>
</reference>
<evidence type="ECO:0000313" key="2">
    <source>
        <dbReference type="EMBL" id="CAK0909374.1"/>
    </source>
</evidence>
<dbReference type="EMBL" id="CAUYUJ010022182">
    <property type="protein sequence ID" value="CAK0909374.1"/>
    <property type="molecule type" value="Genomic_DNA"/>
</dbReference>